<evidence type="ECO:0000256" key="2">
    <source>
        <dbReference type="ARBA" id="ARBA00001604"/>
    </source>
</evidence>
<evidence type="ECO:0000256" key="6">
    <source>
        <dbReference type="ARBA" id="ARBA00022692"/>
    </source>
</evidence>
<feature type="active site" description="Nucleophile" evidence="15">
    <location>
        <position position="264"/>
    </location>
</feature>
<dbReference type="Gene3D" id="2.40.230.10">
    <property type="entry name" value="Phospholipase A1"/>
    <property type="match status" value="1"/>
</dbReference>
<dbReference type="GO" id="GO:0046872">
    <property type="term" value="F:metal ion binding"/>
    <property type="evidence" value="ECO:0007669"/>
    <property type="project" value="UniProtKB-KW"/>
</dbReference>
<keyword evidence="19" id="KW-1185">Reference proteome</keyword>
<reference evidence="18 19" key="1">
    <citation type="journal article" date="2011" name="J. Bacteriol.">
        <title>Genome sequence of Methyloversatilis universalis FAM5T, a methylotrophic representative of the order Rhodocyclales.</title>
        <authorList>
            <person name="Kittichotirat W."/>
            <person name="Good N.M."/>
            <person name="Hall R."/>
            <person name="Bringel F."/>
            <person name="Lajus A."/>
            <person name="Medigue C."/>
            <person name="Smalley N.E."/>
            <person name="Beck D."/>
            <person name="Bumgarner R."/>
            <person name="Vuilleumier S."/>
            <person name="Kalyuzhnaya M.G."/>
        </authorList>
    </citation>
    <scope>NUCLEOTIDE SEQUENCE [LARGE SCALE GENOMIC DNA]</scope>
    <source>
        <strain evidence="19">ATCC BAA-1314 / JCM 13912 / FAM5</strain>
    </source>
</reference>
<comment type="subcellular location">
    <subcellularLocation>
        <location evidence="17">Cell outer membrane</location>
        <topology evidence="17">Multi-pass membrane protein</topology>
    </subcellularLocation>
    <text evidence="17">One of the very few enzymes located there.</text>
</comment>
<accession>F5R973</accession>
<evidence type="ECO:0000256" key="10">
    <source>
        <dbReference type="ARBA" id="ARBA00022837"/>
    </source>
</evidence>
<dbReference type="EMBL" id="AFHG01000030">
    <property type="protein sequence ID" value="EGK72864.1"/>
    <property type="molecule type" value="Genomic_DNA"/>
</dbReference>
<dbReference type="PANTHER" id="PTHR40457">
    <property type="entry name" value="PHOSPHOLIPASE A1"/>
    <property type="match status" value="1"/>
</dbReference>
<comment type="similarity">
    <text evidence="3 17">Belongs to the phospholipase A1 family.</text>
</comment>
<evidence type="ECO:0000313" key="18">
    <source>
        <dbReference type="EMBL" id="EGK72864.1"/>
    </source>
</evidence>
<dbReference type="EC" id="3.1.1.4" evidence="17"/>
<name>F5R973_METUF</name>
<dbReference type="AlphaFoldDB" id="F5R973"/>
<sequence>MNRSPLRRTGAFAAPLAIALAALMLAAPARADLLLASRQTLVEPGLPLTLTVVSTAGEALPEELKGRVIAGPRAADLTLRASAPARDGRRDYAAVFPTDLEGTGRLELTSAASSVLLVQLKPAPLAAGAVAVVPSSSVRAAAAETTGAEPAGVVNLGRNRIGLGTHEPVYFVAGSRGDTTARFQISFKYRIFDPEGWATELPLGDLLTGLHFGYTQTSIWDWSGDSKPFRDTTYKPSFFYEFGPYRQIGSRHTFSAQAGYEHQSNGRDGADSRSIDTLFVKPSWRWDVDHNTHVGASAKLFDYTDRDPTNRDIAKYRGYALLGLEVGNDDGWLLKAEGYPGNQGSLQLDLSYRLKRRLLADAGAGGFLHFQYFNGYGESLLDYNRSGPAQIRVGFSIVR</sequence>
<comment type="caution">
    <text evidence="18">The sequence shown here is derived from an EMBL/GenBank/DDBJ whole genome shotgun (WGS) entry which is preliminary data.</text>
</comment>
<evidence type="ECO:0000256" key="15">
    <source>
        <dbReference type="PIRSR" id="PIRSR603187-1"/>
    </source>
</evidence>
<evidence type="ECO:0000256" key="11">
    <source>
        <dbReference type="ARBA" id="ARBA00022963"/>
    </source>
</evidence>
<dbReference type="PRINTS" id="PR01486">
    <property type="entry name" value="PHPHLIPASEA1"/>
</dbReference>
<proteinExistence type="inferred from homology"/>
<dbReference type="PANTHER" id="PTHR40457:SF1">
    <property type="entry name" value="PHOSPHOLIPASE A1"/>
    <property type="match status" value="1"/>
</dbReference>
<feature type="active site" description="Proton acceptor" evidence="15">
    <location>
        <position position="262"/>
    </location>
</feature>
<evidence type="ECO:0000256" key="4">
    <source>
        <dbReference type="ARBA" id="ARBA00011702"/>
    </source>
</evidence>
<comment type="cofactor">
    <cofactor evidence="17">
        <name>Ca(2+)</name>
        <dbReference type="ChEBI" id="CHEBI:29108"/>
    </cofactor>
    <text evidence="17">Binds 1 Ca(2+) ion per monomer. In the dimeric form the Ca(2+) is bound by different amino acids with binding of each Ca(2+) shared with ligands coming from each monomer. The Ca(2+) ion may have a role in catalysis.</text>
</comment>
<evidence type="ECO:0000313" key="19">
    <source>
        <dbReference type="Proteomes" id="UP000005019"/>
    </source>
</evidence>
<evidence type="ECO:0000256" key="14">
    <source>
        <dbReference type="ARBA" id="ARBA00023237"/>
    </source>
</evidence>
<comment type="catalytic activity">
    <reaction evidence="1 17">
        <text>a 1,2-diacyl-sn-glycero-3-phosphocholine + H2O = a 2-acyl-sn-glycero-3-phosphocholine + a fatty acid + H(+)</text>
        <dbReference type="Rhea" id="RHEA:18689"/>
        <dbReference type="ChEBI" id="CHEBI:15377"/>
        <dbReference type="ChEBI" id="CHEBI:15378"/>
        <dbReference type="ChEBI" id="CHEBI:28868"/>
        <dbReference type="ChEBI" id="CHEBI:57643"/>
        <dbReference type="ChEBI" id="CHEBI:57875"/>
        <dbReference type="EC" id="3.1.1.32"/>
    </reaction>
</comment>
<evidence type="ECO:0000256" key="7">
    <source>
        <dbReference type="ARBA" id="ARBA00022723"/>
    </source>
</evidence>
<dbReference type="InterPro" id="IPR036541">
    <property type="entry name" value="PLipase_A1_sf"/>
</dbReference>
<dbReference type="RefSeq" id="WP_008058847.1">
    <property type="nucleotide sequence ID" value="NZ_AFHG01000030.1"/>
</dbReference>
<protein>
    <recommendedName>
        <fullName evidence="17">Phospholipase A1</fullName>
        <ecNumber evidence="17">3.1.1.32</ecNumber>
        <ecNumber evidence="17">3.1.1.4</ecNumber>
    </recommendedName>
    <alternativeName>
        <fullName evidence="17">Phosphatidylcholine 1-acylhydrolase</fullName>
    </alternativeName>
</protein>
<keyword evidence="5" id="KW-1134">Transmembrane beta strand</keyword>
<dbReference type="GO" id="GO:0016042">
    <property type="term" value="P:lipid catabolic process"/>
    <property type="evidence" value="ECO:0007669"/>
    <property type="project" value="UniProtKB-KW"/>
</dbReference>
<keyword evidence="11 17" id="KW-0442">Lipid degradation</keyword>
<keyword evidence="9 17" id="KW-0378">Hydrolase</keyword>
<dbReference type="eggNOG" id="COG2829">
    <property type="taxonomic scope" value="Bacteria"/>
</dbReference>
<dbReference type="GO" id="GO:0008970">
    <property type="term" value="F:phospholipase A1 activity"/>
    <property type="evidence" value="ECO:0007669"/>
    <property type="project" value="UniProtKB-EC"/>
</dbReference>
<evidence type="ECO:0000256" key="9">
    <source>
        <dbReference type="ARBA" id="ARBA00022801"/>
    </source>
</evidence>
<organism evidence="18 19">
    <name type="scientific">Methyloversatilis universalis (strain ATCC BAA-1314 / DSM 25237 / JCM 13912 / CCUG 52030 / FAM5)</name>
    <dbReference type="NCBI Taxonomy" id="1000565"/>
    <lineage>
        <taxon>Bacteria</taxon>
        <taxon>Pseudomonadati</taxon>
        <taxon>Pseudomonadota</taxon>
        <taxon>Betaproteobacteria</taxon>
        <taxon>Nitrosomonadales</taxon>
        <taxon>Sterolibacteriaceae</taxon>
        <taxon>Methyloversatilis</taxon>
    </lineage>
</organism>
<keyword evidence="13" id="KW-0472">Membrane</keyword>
<dbReference type="EC" id="3.1.1.32" evidence="17"/>
<feature type="signal peptide" evidence="17">
    <location>
        <begin position="1"/>
        <end position="31"/>
    </location>
</feature>
<evidence type="ECO:0000256" key="12">
    <source>
        <dbReference type="ARBA" id="ARBA00023098"/>
    </source>
</evidence>
<feature type="chain" id="PRO_5019611110" description="Phospholipase A1" evidence="17">
    <location>
        <begin position="32"/>
        <end position="399"/>
    </location>
</feature>
<evidence type="ECO:0000256" key="16">
    <source>
        <dbReference type="PIRSR" id="PIRSR603187-2"/>
    </source>
</evidence>
<evidence type="ECO:0000256" key="1">
    <source>
        <dbReference type="ARBA" id="ARBA00000111"/>
    </source>
</evidence>
<comment type="subunit">
    <text evidence="4 17">Homodimer; dimerization is reversible, and the dimeric form is the active one.</text>
</comment>
<evidence type="ECO:0000256" key="8">
    <source>
        <dbReference type="ARBA" id="ARBA00022729"/>
    </source>
</evidence>
<dbReference type="GO" id="GO:0004623">
    <property type="term" value="F:phospholipase A2 activity"/>
    <property type="evidence" value="ECO:0007669"/>
    <property type="project" value="UniProtKB-EC"/>
</dbReference>
<evidence type="ECO:0000256" key="17">
    <source>
        <dbReference type="RuleBase" id="RU366027"/>
    </source>
</evidence>
<feature type="binding site" description="in dimeric form" evidence="16">
    <location>
        <position position="226"/>
    </location>
    <ligand>
        <name>Ca(2+)</name>
        <dbReference type="ChEBI" id="CHEBI:29108"/>
        <label>1</label>
    </ligand>
</feature>
<feature type="binding site" description="in dimeric form" evidence="16">
    <location>
        <position position="267"/>
    </location>
    <ligand>
        <name>Ca(2+)</name>
        <dbReference type="ChEBI" id="CHEBI:29108"/>
        <label>1</label>
    </ligand>
</feature>
<keyword evidence="10 16" id="KW-0106">Calcium</keyword>
<keyword evidence="8 17" id="KW-0732">Signal</keyword>
<dbReference type="Pfam" id="PF02253">
    <property type="entry name" value="PLA1"/>
    <property type="match status" value="1"/>
</dbReference>
<keyword evidence="14 17" id="KW-0998">Cell outer membrane</keyword>
<dbReference type="Proteomes" id="UP000005019">
    <property type="component" value="Unassembled WGS sequence"/>
</dbReference>
<evidence type="ECO:0000256" key="13">
    <source>
        <dbReference type="ARBA" id="ARBA00023136"/>
    </source>
</evidence>
<dbReference type="InterPro" id="IPR003187">
    <property type="entry name" value="PLipase_A1"/>
</dbReference>
<dbReference type="GO" id="GO:0009279">
    <property type="term" value="C:cell outer membrane"/>
    <property type="evidence" value="ECO:0007669"/>
    <property type="project" value="UniProtKB-SubCell"/>
</dbReference>
<evidence type="ECO:0000256" key="3">
    <source>
        <dbReference type="ARBA" id="ARBA00010525"/>
    </source>
</evidence>
<gene>
    <name evidence="18" type="ORF">METUNv1_00693</name>
</gene>
<keyword evidence="7 16" id="KW-0479">Metal-binding</keyword>
<evidence type="ECO:0000256" key="5">
    <source>
        <dbReference type="ARBA" id="ARBA00022452"/>
    </source>
</evidence>
<comment type="function">
    <text evidence="17">Hydrolysis of phosphatidylcholine with phospholipase A2 (EC 3.1.1.4) and phospholipase A1 (EC 3.1.1.32) activities.</text>
</comment>
<feature type="binding site" description="in dimeric form" evidence="16">
    <location>
        <position position="272"/>
    </location>
    <ligand>
        <name>Ca(2+)</name>
        <dbReference type="ChEBI" id="CHEBI:29108"/>
        <label>1</label>
    </ligand>
</feature>
<dbReference type="SUPFAM" id="SSF56931">
    <property type="entry name" value="Outer membrane phospholipase A (OMPLA)"/>
    <property type="match status" value="1"/>
</dbReference>
<keyword evidence="6" id="KW-0812">Transmembrane</keyword>
<dbReference type="STRING" id="1000565.METUNv1_00693"/>
<keyword evidence="12 17" id="KW-0443">Lipid metabolism</keyword>
<comment type="catalytic activity">
    <reaction evidence="2 17">
        <text>a 1,2-diacyl-sn-glycero-3-phosphocholine + H2O = a 1-acyl-sn-glycero-3-phosphocholine + a fatty acid + H(+)</text>
        <dbReference type="Rhea" id="RHEA:15801"/>
        <dbReference type="ChEBI" id="CHEBI:15377"/>
        <dbReference type="ChEBI" id="CHEBI:15378"/>
        <dbReference type="ChEBI" id="CHEBI:28868"/>
        <dbReference type="ChEBI" id="CHEBI:57643"/>
        <dbReference type="ChEBI" id="CHEBI:58168"/>
        <dbReference type="EC" id="3.1.1.4"/>
    </reaction>
</comment>